<dbReference type="InterPro" id="IPR039204">
    <property type="entry name" value="MRS2-like"/>
</dbReference>
<evidence type="ECO:0000313" key="5">
    <source>
        <dbReference type="Proteomes" id="UP001227230"/>
    </source>
</evidence>
<evidence type="ECO:0000256" key="1">
    <source>
        <dbReference type="ARBA" id="ARBA00007535"/>
    </source>
</evidence>
<dbReference type="Pfam" id="PF22099">
    <property type="entry name" value="MRS2-like"/>
    <property type="match status" value="1"/>
</dbReference>
<accession>A0ABY9CJX0</accession>
<feature type="coiled-coil region" evidence="2">
    <location>
        <begin position="49"/>
        <end position="76"/>
    </location>
</feature>
<dbReference type="EMBL" id="CP126656">
    <property type="protein sequence ID" value="WJZ95399.1"/>
    <property type="molecule type" value="Genomic_DNA"/>
</dbReference>
<gene>
    <name evidence="4" type="ORF">VitviT2T_014173</name>
</gene>
<evidence type="ECO:0000256" key="3">
    <source>
        <dbReference type="SAM" id="MobiDB-lite"/>
    </source>
</evidence>
<evidence type="ECO:0008006" key="6">
    <source>
        <dbReference type="Google" id="ProtNLM"/>
    </source>
</evidence>
<dbReference type="Proteomes" id="UP001227230">
    <property type="component" value="Chromosome 9"/>
</dbReference>
<evidence type="ECO:0000256" key="2">
    <source>
        <dbReference type="SAM" id="Coils"/>
    </source>
</evidence>
<feature type="compositionally biased region" description="Low complexity" evidence="3">
    <location>
        <begin position="116"/>
        <end position="125"/>
    </location>
</feature>
<dbReference type="PANTHER" id="PTHR13890:SF26">
    <property type="entry name" value="MAGNESIUM TRANSPORTER MRS2-1"/>
    <property type="match status" value="1"/>
</dbReference>
<keyword evidence="2" id="KW-0175">Coiled coil</keyword>
<dbReference type="Gene3D" id="1.20.58.340">
    <property type="entry name" value="Magnesium transport protein CorA, transmembrane region"/>
    <property type="match status" value="1"/>
</dbReference>
<organism evidence="4 5">
    <name type="scientific">Vitis vinifera</name>
    <name type="common">Grape</name>
    <dbReference type="NCBI Taxonomy" id="29760"/>
    <lineage>
        <taxon>Eukaryota</taxon>
        <taxon>Viridiplantae</taxon>
        <taxon>Streptophyta</taxon>
        <taxon>Embryophyta</taxon>
        <taxon>Tracheophyta</taxon>
        <taxon>Spermatophyta</taxon>
        <taxon>Magnoliopsida</taxon>
        <taxon>eudicotyledons</taxon>
        <taxon>Gunneridae</taxon>
        <taxon>Pentapetalae</taxon>
        <taxon>rosids</taxon>
        <taxon>Vitales</taxon>
        <taxon>Vitaceae</taxon>
        <taxon>Viteae</taxon>
        <taxon>Vitis</taxon>
    </lineage>
</organism>
<comment type="similarity">
    <text evidence="1">Belongs to the CorA metal ion transporter (MIT) (TC 1.A.35.5) family.</text>
</comment>
<protein>
    <recommendedName>
        <fullName evidence="6">Magnesium transporter</fullName>
    </recommendedName>
</protein>
<proteinExistence type="inferred from homology"/>
<name>A0ABY9CJX0_VITVI</name>
<dbReference type="PANTHER" id="PTHR13890">
    <property type="entry name" value="RNA SPLICING PROTEIN MRS2, MITOCHONDRIAL"/>
    <property type="match status" value="1"/>
</dbReference>
<reference evidence="4 5" key="1">
    <citation type="journal article" date="2023" name="Hortic Res">
        <title>The complete reference genome for grapevine (Vitis vinifera L.) genetics and breeding.</title>
        <authorList>
            <person name="Shi X."/>
            <person name="Cao S."/>
            <person name="Wang X."/>
            <person name="Huang S."/>
            <person name="Wang Y."/>
            <person name="Liu Z."/>
            <person name="Liu W."/>
            <person name="Leng X."/>
            <person name="Peng Y."/>
            <person name="Wang N."/>
            <person name="Wang Y."/>
            <person name="Ma Z."/>
            <person name="Xu X."/>
            <person name="Zhang F."/>
            <person name="Xue H."/>
            <person name="Zhong H."/>
            <person name="Wang Y."/>
            <person name="Zhang K."/>
            <person name="Velt A."/>
            <person name="Avia K."/>
            <person name="Holtgrawe D."/>
            <person name="Grimplet J."/>
            <person name="Matus J.T."/>
            <person name="Ware D."/>
            <person name="Wu X."/>
            <person name="Wang H."/>
            <person name="Liu C."/>
            <person name="Fang Y."/>
            <person name="Rustenholz C."/>
            <person name="Cheng Z."/>
            <person name="Xiao H."/>
            <person name="Zhou Y."/>
        </authorList>
    </citation>
    <scope>NUCLEOTIDE SEQUENCE [LARGE SCALE GENOMIC DNA]</scope>
    <source>
        <strain evidence="5">cv. Pinot noir / PN40024</strain>
        <tissue evidence="4">Leaf</tissue>
    </source>
</reference>
<keyword evidence="5" id="KW-1185">Reference proteome</keyword>
<evidence type="ECO:0000313" key="4">
    <source>
        <dbReference type="EMBL" id="WJZ95399.1"/>
    </source>
</evidence>
<feature type="region of interest" description="Disordered" evidence="3">
    <location>
        <begin position="116"/>
        <end position="151"/>
    </location>
</feature>
<sequence length="232" mass="26272">MRIHTPTCQNLDYLSKVELPNLAAELEIEAYPLLDELTSKISTLNLERARRLKSRLVALTRRVQKVRDEIEQLMDDDGDMAEMYLTEKKRRMESSFYGEQSLMGYRSIDGALSVSAPVSPVSSPPETRRLEKSLSVTRRSRHESMKSSESATESIEELEMLLEAYFVVIDSTLNKLTSLKEYIDDTEDFINIQLVRVVSFLYVWFPENLVPAARGLSLSTGSLCPASVITAP</sequence>